<accession>A0ABP4BIX6</accession>
<evidence type="ECO:0000313" key="2">
    <source>
        <dbReference type="Proteomes" id="UP001500542"/>
    </source>
</evidence>
<organism evidence="1 2">
    <name type="scientific">Kribbella koreensis</name>
    <dbReference type="NCBI Taxonomy" id="57909"/>
    <lineage>
        <taxon>Bacteria</taxon>
        <taxon>Bacillati</taxon>
        <taxon>Actinomycetota</taxon>
        <taxon>Actinomycetes</taxon>
        <taxon>Propionibacteriales</taxon>
        <taxon>Kribbellaceae</taxon>
        <taxon>Kribbella</taxon>
    </lineage>
</organism>
<keyword evidence="2" id="KW-1185">Reference proteome</keyword>
<evidence type="ECO:0008006" key="3">
    <source>
        <dbReference type="Google" id="ProtNLM"/>
    </source>
</evidence>
<dbReference type="EMBL" id="BAAAHK010000013">
    <property type="protein sequence ID" value="GAA0950572.1"/>
    <property type="molecule type" value="Genomic_DNA"/>
</dbReference>
<proteinExistence type="predicted"/>
<name>A0ABP4BIX6_9ACTN</name>
<reference evidence="2" key="1">
    <citation type="journal article" date="2019" name="Int. J. Syst. Evol. Microbiol.">
        <title>The Global Catalogue of Microorganisms (GCM) 10K type strain sequencing project: providing services to taxonomists for standard genome sequencing and annotation.</title>
        <authorList>
            <consortium name="The Broad Institute Genomics Platform"/>
            <consortium name="The Broad Institute Genome Sequencing Center for Infectious Disease"/>
            <person name="Wu L."/>
            <person name="Ma J."/>
        </authorList>
    </citation>
    <scope>NUCLEOTIDE SEQUENCE [LARGE SCALE GENOMIC DNA]</scope>
    <source>
        <strain evidence="2">JCM 10977</strain>
    </source>
</reference>
<dbReference type="Proteomes" id="UP001500542">
    <property type="component" value="Unassembled WGS sequence"/>
</dbReference>
<evidence type="ECO:0000313" key="1">
    <source>
        <dbReference type="EMBL" id="GAA0950572.1"/>
    </source>
</evidence>
<sequence length="183" mass="20200">MDAVHMLDGTWDRLHDYLDHSAERMAFLAARPAASQPEPDGSQGAEVWQIVDEMYLDDNEDYIYQGSAGIELADDIRPRTLKWARNHDAALIEVHSHGVGRRRTTFSTTDLRGLIEAVPSLIWRLNGRPYAAIVVGGRKDHDSLAWAERGSGPTPIGELVVGSASFLPTRLALAGIDRLEGEE</sequence>
<dbReference type="RefSeq" id="WP_343974953.1">
    <property type="nucleotide sequence ID" value="NZ_BAAAHK010000013.1"/>
</dbReference>
<gene>
    <name evidence="1" type="ORF">GCM10009554_50680</name>
</gene>
<protein>
    <recommendedName>
        <fullName evidence="3">JAB domain-containing protein</fullName>
    </recommendedName>
</protein>
<comment type="caution">
    <text evidence="1">The sequence shown here is derived from an EMBL/GenBank/DDBJ whole genome shotgun (WGS) entry which is preliminary data.</text>
</comment>